<evidence type="ECO:0000256" key="9">
    <source>
        <dbReference type="ARBA" id="ARBA00031501"/>
    </source>
</evidence>
<evidence type="ECO:0000313" key="11">
    <source>
        <dbReference type="EMBL" id="AVM42519.1"/>
    </source>
</evidence>
<evidence type="ECO:0000256" key="6">
    <source>
        <dbReference type="ARBA" id="ARBA00022679"/>
    </source>
</evidence>
<evidence type="ECO:0000256" key="2">
    <source>
        <dbReference type="ARBA" id="ARBA00005684"/>
    </source>
</evidence>
<keyword evidence="7 10" id="KW-0119">Carbohydrate metabolism</keyword>
<comment type="catalytic activity">
    <reaction evidence="1 10">
        <text>Transfers a segment of a (1-&gt;4)-alpha-D-glucan to a new position in an acceptor, which may be glucose or a (1-&gt;4)-alpha-D-glucan.</text>
        <dbReference type="EC" id="2.4.1.25"/>
    </reaction>
</comment>
<dbReference type="EC" id="2.4.1.25" evidence="3 10"/>
<dbReference type="OrthoDB" id="9811841at2"/>
<evidence type="ECO:0000256" key="8">
    <source>
        <dbReference type="ARBA" id="ARBA00031423"/>
    </source>
</evidence>
<evidence type="ECO:0000256" key="5">
    <source>
        <dbReference type="ARBA" id="ARBA00022676"/>
    </source>
</evidence>
<accession>A0A2S0KNE6</accession>
<proteinExistence type="inferred from homology"/>
<name>A0A2S0KNE6_9FIRM</name>
<keyword evidence="5 10" id="KW-0328">Glycosyltransferase</keyword>
<sequence length="503" mass="57894">MERSSGILMHITSLPGEFGIGTLGEEAYKFVDEIKAAGLKYWQVLPLTPVGYGNSPYSSTSAFANNVLMIDPRKLEEMGLLTEAEVEVAKYDGDYPETKADYDFADKNTRKFLDLAYARLTSEQLESFTKFKEDNAVWLDNYVLYEALRLSFDKKMWQDWPEAVRDRDPEYLDAFISEDKNKVLIDKLAFAQWIFRVQWDALKSYANENGIEIIGDIPIFPALDSADAWANPELFQLNELGHTVFKAGVPPDYFSEDGQLWGNPLFAWEKHAEQDYAWWVSRVRNTMVLFDIVRIDHFRGFSAYWAVPGEDDTARDGEWIKGPGMDLFEVLHREIDDLKVIAEDLGEIDEESAQLLEDSGYPGMEILMFSLDPDGETLPEDFKQHKLVYTGTHDNNTVLGWLDELEDKEREFAFEYCDIDPNSDWETKGPENPAARGFIEACWKTKCDVVIIPTQDFLGMGTERRMNMPSTLNDVNWTFRATEAELAELDIDWIKNLNKEYNR</sequence>
<keyword evidence="12" id="KW-1185">Reference proteome</keyword>
<reference evidence="12" key="1">
    <citation type="submission" date="2018-02" db="EMBL/GenBank/DDBJ databases">
        <authorList>
            <person name="Holder M.E."/>
            <person name="Ajami N.J."/>
            <person name="Petrosino J.F."/>
        </authorList>
    </citation>
    <scope>NUCLEOTIDE SEQUENCE [LARGE SCALE GENOMIC DNA]</scope>
    <source>
        <strain evidence="12">CCUG 47711</strain>
    </source>
</reference>
<evidence type="ECO:0000256" key="7">
    <source>
        <dbReference type="ARBA" id="ARBA00023277"/>
    </source>
</evidence>
<gene>
    <name evidence="11" type="primary">malQ</name>
    <name evidence="11" type="ORF">C5Q98_04490</name>
</gene>
<dbReference type="NCBIfam" id="NF011080">
    <property type="entry name" value="PRK14508.1-3"/>
    <property type="match status" value="1"/>
</dbReference>
<protein>
    <recommendedName>
        <fullName evidence="4 10">4-alpha-glucanotransferase</fullName>
        <ecNumber evidence="3 10">2.4.1.25</ecNumber>
    </recommendedName>
    <alternativeName>
        <fullName evidence="8 10">Amylomaltase</fullName>
    </alternativeName>
    <alternativeName>
        <fullName evidence="9 10">Disproportionating enzyme</fullName>
    </alternativeName>
</protein>
<dbReference type="EMBL" id="CP027226">
    <property type="protein sequence ID" value="AVM42519.1"/>
    <property type="molecule type" value="Genomic_DNA"/>
</dbReference>
<dbReference type="SUPFAM" id="SSF51445">
    <property type="entry name" value="(Trans)glycosidases"/>
    <property type="match status" value="1"/>
</dbReference>
<dbReference type="KEGG" id="fsa:C5Q98_04490"/>
<organism evidence="11 12">
    <name type="scientific">Fastidiosipila sanguinis</name>
    <dbReference type="NCBI Taxonomy" id="236753"/>
    <lineage>
        <taxon>Bacteria</taxon>
        <taxon>Bacillati</taxon>
        <taxon>Bacillota</taxon>
        <taxon>Clostridia</taxon>
        <taxon>Eubacteriales</taxon>
        <taxon>Oscillospiraceae</taxon>
        <taxon>Fastidiosipila</taxon>
    </lineage>
</organism>
<dbReference type="RefSeq" id="WP_106012475.1">
    <property type="nucleotide sequence ID" value="NZ_CP027226.1"/>
</dbReference>
<dbReference type="AlphaFoldDB" id="A0A2S0KNE6"/>
<evidence type="ECO:0000256" key="4">
    <source>
        <dbReference type="ARBA" id="ARBA00020295"/>
    </source>
</evidence>
<dbReference type="InterPro" id="IPR017853">
    <property type="entry name" value="GH"/>
</dbReference>
<dbReference type="GO" id="GO:0005975">
    <property type="term" value="P:carbohydrate metabolic process"/>
    <property type="evidence" value="ECO:0007669"/>
    <property type="project" value="InterPro"/>
</dbReference>
<dbReference type="Proteomes" id="UP000237947">
    <property type="component" value="Chromosome"/>
</dbReference>
<dbReference type="Pfam" id="PF02446">
    <property type="entry name" value="Glyco_hydro_77"/>
    <property type="match status" value="1"/>
</dbReference>
<dbReference type="GO" id="GO:0004134">
    <property type="term" value="F:4-alpha-glucanotransferase activity"/>
    <property type="evidence" value="ECO:0007669"/>
    <property type="project" value="UniProtKB-EC"/>
</dbReference>
<dbReference type="PANTHER" id="PTHR32438:SF5">
    <property type="entry name" value="4-ALPHA-GLUCANOTRANSFERASE DPE1, CHLOROPLASTIC_AMYLOPLASTIC"/>
    <property type="match status" value="1"/>
</dbReference>
<dbReference type="InterPro" id="IPR003385">
    <property type="entry name" value="Glyco_hydro_77"/>
</dbReference>
<keyword evidence="6 10" id="KW-0808">Transferase</keyword>
<dbReference type="Gene3D" id="3.20.20.80">
    <property type="entry name" value="Glycosidases"/>
    <property type="match status" value="1"/>
</dbReference>
<evidence type="ECO:0000256" key="3">
    <source>
        <dbReference type="ARBA" id="ARBA00012560"/>
    </source>
</evidence>
<dbReference type="NCBIfam" id="TIGR00217">
    <property type="entry name" value="malQ"/>
    <property type="match status" value="1"/>
</dbReference>
<dbReference type="PANTHER" id="PTHR32438">
    <property type="entry name" value="4-ALPHA-GLUCANOTRANSFERASE DPE1, CHLOROPLASTIC/AMYLOPLASTIC"/>
    <property type="match status" value="1"/>
</dbReference>
<evidence type="ECO:0000256" key="10">
    <source>
        <dbReference type="RuleBase" id="RU361207"/>
    </source>
</evidence>
<evidence type="ECO:0000256" key="1">
    <source>
        <dbReference type="ARBA" id="ARBA00000439"/>
    </source>
</evidence>
<evidence type="ECO:0000313" key="12">
    <source>
        <dbReference type="Proteomes" id="UP000237947"/>
    </source>
</evidence>
<comment type="similarity">
    <text evidence="2 10">Belongs to the disproportionating enzyme family.</text>
</comment>